<dbReference type="InterPro" id="IPR014001">
    <property type="entry name" value="Helicase_ATP-bd"/>
</dbReference>
<dbReference type="InterPro" id="IPR001650">
    <property type="entry name" value="Helicase_C-like"/>
</dbReference>
<dbReference type="PANTHER" id="PTHR10799">
    <property type="entry name" value="SNF2/RAD54 HELICASE FAMILY"/>
    <property type="match status" value="1"/>
</dbReference>
<evidence type="ECO:0000259" key="5">
    <source>
        <dbReference type="PROSITE" id="PS51194"/>
    </source>
</evidence>
<dbReference type="GO" id="GO:0004386">
    <property type="term" value="F:helicase activity"/>
    <property type="evidence" value="ECO:0007669"/>
    <property type="project" value="UniProtKB-KW"/>
</dbReference>
<dbReference type="Proteomes" id="UP000316213">
    <property type="component" value="Unassembled WGS sequence"/>
</dbReference>
<dbReference type="InterPro" id="IPR027417">
    <property type="entry name" value="P-loop_NTPase"/>
</dbReference>
<dbReference type="InterPro" id="IPR049730">
    <property type="entry name" value="SNF2/RAD54-like_C"/>
</dbReference>
<dbReference type="EMBL" id="SJPM01000002">
    <property type="protein sequence ID" value="TWU01990.1"/>
    <property type="molecule type" value="Genomic_DNA"/>
</dbReference>
<dbReference type="RefSeq" id="WP_231602841.1">
    <property type="nucleotide sequence ID" value="NZ_SJPM01000002.1"/>
</dbReference>
<comment type="caution">
    <text evidence="6">The sequence shown here is derived from an EMBL/GenBank/DDBJ whole genome shotgun (WGS) entry which is preliminary data.</text>
</comment>
<dbReference type="InterPro" id="IPR000330">
    <property type="entry name" value="SNF2_N"/>
</dbReference>
<feature type="domain" description="SWIM-type" evidence="3">
    <location>
        <begin position="109"/>
        <end position="146"/>
    </location>
</feature>
<dbReference type="SMART" id="SM00490">
    <property type="entry name" value="HELICc"/>
    <property type="match status" value="1"/>
</dbReference>
<keyword evidence="7" id="KW-1185">Reference proteome</keyword>
<keyword evidence="1" id="KW-0378">Hydrolase</keyword>
<feature type="domain" description="Helicase C-terminal" evidence="5">
    <location>
        <begin position="1004"/>
        <end position="1162"/>
    </location>
</feature>
<proteinExistence type="predicted"/>
<keyword evidence="2" id="KW-0863">Zinc-finger</keyword>
<evidence type="ECO:0000259" key="3">
    <source>
        <dbReference type="PROSITE" id="PS50966"/>
    </source>
</evidence>
<evidence type="ECO:0000256" key="1">
    <source>
        <dbReference type="ARBA" id="ARBA00022801"/>
    </source>
</evidence>
<dbReference type="InterPro" id="IPR007527">
    <property type="entry name" value="Znf_SWIM"/>
</dbReference>
<dbReference type="Gene3D" id="3.40.50.10810">
    <property type="entry name" value="Tandem AAA-ATPase domain"/>
    <property type="match status" value="1"/>
</dbReference>
<protein>
    <submittedName>
        <fullName evidence="6">ATP-dependent helicase HepA</fullName>
    </submittedName>
</protein>
<dbReference type="AlphaFoldDB" id="A0A5C6AQJ2"/>
<evidence type="ECO:0000259" key="4">
    <source>
        <dbReference type="PROSITE" id="PS51192"/>
    </source>
</evidence>
<dbReference type="CDD" id="cd18793">
    <property type="entry name" value="SF2_C_SNF"/>
    <property type="match status" value="1"/>
</dbReference>
<keyword evidence="6" id="KW-0067">ATP-binding</keyword>
<gene>
    <name evidence="6" type="ORF">Pla100_17260</name>
</gene>
<sequence length="1168" mass="131583">MARKQRPTLPNRSPKQSLAIMNAIAKLRANREKIEDDEDDLFESPAFKLLASSVKPNRALEWARKFEAILYQVPDELFDAVDASFKCEVSAIYDSGEIHGTCLHGGRVYPVFARQTFEPTPSGCACSTSGGERPCIHNAAFLSFLRRQLFGAQTSLHQDINQGRFSSGQPNYDRYRPDPVQELFGDLDQCIEKLERVGVDGNDDTLAPRANQSDQRLAWRLEMKNNRIEFYPIVQQPKKRGGGYTKGRRLTLEDAAQDSTLRKTPQDLRVLGCIRYSDSYHRYRPEATLNVFDAVERLIGADNVFNDTEPWTIRRDSMEFELIEVSDHYCVLNHLAGSDESVKEFDRDLLIRRVSDPEFARATPQNKFMAHDARGPILRLEMQRHLIGLIDASPGMAEPIFKLSQLRPVPKAQGPELARRLNSLQNQISVKVPEELLGPSVPASVTHVVLLRSNADGTLDVALRVRDATGRLRKPGTGPAFAPETRDGKSIQVCRNLRGEVRHAESIAERFHFQEQSDHESLIGEHFAAHISNFTDALDLIDRLQTFNREDTPESERLEILWDRNSEKPVSVLGSISSNNVRVEVQKKRDWFGVTGQCEVGGKQIELNDLLENLSGDDAERIHGDFVRLKDGQWARISEKLRRRLRSIRDATHSDRKTLKLDATSAPAMRDIMADGEIQLKATKAWQDCLKRLARAEKLVPKVPDSLDATLRDYQIEGFQWLRRLAEWGVGGVLADDMGLGKTLQTLAVVLDRKDEGPTLVIAPTSVGFNWVREANRFAPELNVHLYRETDRKEFLSTVGPGDLVVCSYGLALRDEQELSSVEWGTLVLDEAQAIKNSRSKTSRAIADIPAKWKVALTGTPVENHLGELWSLFHVVSPGVFGGWESFRKRFAAPIELKDSQIARESLAERLKPFVLRRKKSEVLKDLPPRTEMNLYVDLSDSERAEYEKIRLQAIGEIEEVEAITTTQDQRFRILAMLTRLRQISCNAALVNRNFKGESAKLQQLIETMTGLKEEGHRALIFSQFTEHLGLIRAELEAKGFTYEYLDGSTPAKARQERVDAFQNGAADVFLISLKAGGTGLNLTAADYVIHMDPWWNPAVEDQATDRAHRIGQDKPVMVYRIIARGTIEEEILALHESKRDLVAGIMEGTTAAGKLSNEELIAMLKRG</sequence>
<dbReference type="SUPFAM" id="SSF52540">
    <property type="entry name" value="P-loop containing nucleoside triphosphate hydrolases"/>
    <property type="match status" value="2"/>
</dbReference>
<feature type="domain" description="Helicase ATP-binding" evidence="4">
    <location>
        <begin position="723"/>
        <end position="879"/>
    </location>
</feature>
<dbReference type="PROSITE" id="PS51194">
    <property type="entry name" value="HELICASE_CTER"/>
    <property type="match status" value="1"/>
</dbReference>
<dbReference type="Pfam" id="PF00271">
    <property type="entry name" value="Helicase_C"/>
    <property type="match status" value="1"/>
</dbReference>
<name>A0A5C6AQJ2_9BACT</name>
<dbReference type="PROSITE" id="PS51192">
    <property type="entry name" value="HELICASE_ATP_BIND_1"/>
    <property type="match status" value="1"/>
</dbReference>
<accession>A0A5C6AQJ2</accession>
<dbReference type="InterPro" id="IPR038718">
    <property type="entry name" value="SNF2-like_sf"/>
</dbReference>
<keyword evidence="2" id="KW-0862">Zinc</keyword>
<keyword evidence="6" id="KW-0347">Helicase</keyword>
<dbReference type="SMART" id="SM00487">
    <property type="entry name" value="DEXDc"/>
    <property type="match status" value="1"/>
</dbReference>
<organism evidence="6 7">
    <name type="scientific">Neorhodopirellula pilleata</name>
    <dbReference type="NCBI Taxonomy" id="2714738"/>
    <lineage>
        <taxon>Bacteria</taxon>
        <taxon>Pseudomonadati</taxon>
        <taxon>Planctomycetota</taxon>
        <taxon>Planctomycetia</taxon>
        <taxon>Pirellulales</taxon>
        <taxon>Pirellulaceae</taxon>
        <taxon>Neorhodopirellula</taxon>
    </lineage>
</organism>
<dbReference type="GO" id="GO:0008270">
    <property type="term" value="F:zinc ion binding"/>
    <property type="evidence" value="ECO:0007669"/>
    <property type="project" value="UniProtKB-KW"/>
</dbReference>
<keyword evidence="2" id="KW-0479">Metal-binding</keyword>
<dbReference type="Pfam" id="PF00176">
    <property type="entry name" value="SNF2-rel_dom"/>
    <property type="match status" value="1"/>
</dbReference>
<dbReference type="Gene3D" id="3.40.50.300">
    <property type="entry name" value="P-loop containing nucleotide triphosphate hydrolases"/>
    <property type="match status" value="1"/>
</dbReference>
<evidence type="ECO:0000256" key="2">
    <source>
        <dbReference type="PROSITE-ProRule" id="PRU00325"/>
    </source>
</evidence>
<dbReference type="GO" id="GO:0016787">
    <property type="term" value="F:hydrolase activity"/>
    <property type="evidence" value="ECO:0007669"/>
    <property type="project" value="UniProtKB-KW"/>
</dbReference>
<evidence type="ECO:0000313" key="7">
    <source>
        <dbReference type="Proteomes" id="UP000316213"/>
    </source>
</evidence>
<dbReference type="CDD" id="cd18012">
    <property type="entry name" value="DEXQc_arch_SWI2_SNF2"/>
    <property type="match status" value="1"/>
</dbReference>
<reference evidence="6 7" key="1">
    <citation type="submission" date="2019-02" db="EMBL/GenBank/DDBJ databases">
        <title>Deep-cultivation of Planctomycetes and their phenomic and genomic characterization uncovers novel biology.</title>
        <authorList>
            <person name="Wiegand S."/>
            <person name="Jogler M."/>
            <person name="Boedeker C."/>
            <person name="Pinto D."/>
            <person name="Vollmers J."/>
            <person name="Rivas-Marin E."/>
            <person name="Kohn T."/>
            <person name="Peeters S.H."/>
            <person name="Heuer A."/>
            <person name="Rast P."/>
            <person name="Oberbeckmann S."/>
            <person name="Bunk B."/>
            <person name="Jeske O."/>
            <person name="Meyerdierks A."/>
            <person name="Storesund J.E."/>
            <person name="Kallscheuer N."/>
            <person name="Luecker S."/>
            <person name="Lage O.M."/>
            <person name="Pohl T."/>
            <person name="Merkel B.J."/>
            <person name="Hornburger P."/>
            <person name="Mueller R.-W."/>
            <person name="Bruemmer F."/>
            <person name="Labrenz M."/>
            <person name="Spormann A.M."/>
            <person name="Op Den Camp H."/>
            <person name="Overmann J."/>
            <person name="Amann R."/>
            <person name="Jetten M.S.M."/>
            <person name="Mascher T."/>
            <person name="Medema M.H."/>
            <person name="Devos D.P."/>
            <person name="Kaster A.-K."/>
            <person name="Ovreas L."/>
            <person name="Rohde M."/>
            <person name="Galperin M.Y."/>
            <person name="Jogler C."/>
        </authorList>
    </citation>
    <scope>NUCLEOTIDE SEQUENCE [LARGE SCALE GENOMIC DNA]</scope>
    <source>
        <strain evidence="6 7">Pla100</strain>
    </source>
</reference>
<evidence type="ECO:0000313" key="6">
    <source>
        <dbReference type="EMBL" id="TWU01990.1"/>
    </source>
</evidence>
<keyword evidence="6" id="KW-0547">Nucleotide-binding</keyword>
<dbReference type="GO" id="GO:0005524">
    <property type="term" value="F:ATP binding"/>
    <property type="evidence" value="ECO:0007669"/>
    <property type="project" value="InterPro"/>
</dbReference>
<dbReference type="PROSITE" id="PS50966">
    <property type="entry name" value="ZF_SWIM"/>
    <property type="match status" value="1"/>
</dbReference>